<name>A0A821AW11_9BILA</name>
<gene>
    <name evidence="1" type="ORF">QYT958_LOCUS10326</name>
</gene>
<comment type="caution">
    <text evidence="1">The sequence shown here is derived from an EMBL/GenBank/DDBJ whole genome shotgun (WGS) entry which is preliminary data.</text>
</comment>
<dbReference type="SUPFAM" id="SSF56399">
    <property type="entry name" value="ADP-ribosylation"/>
    <property type="match status" value="1"/>
</dbReference>
<evidence type="ECO:0000313" key="2">
    <source>
        <dbReference type="Proteomes" id="UP000663848"/>
    </source>
</evidence>
<accession>A0A821AW11</accession>
<dbReference type="Proteomes" id="UP000663848">
    <property type="component" value="Unassembled WGS sequence"/>
</dbReference>
<proteinExistence type="predicted"/>
<sequence>MPCISLLFCHYDIFYSLVNETSLAKYFQPENEKDKENITEFDTGYKVEKAINCKVELNRLKTSLGELLSVISFLSTNTEREREKALEFAISRSPPNDQLTSALLEISVDLNSTTKPFAGIEQFGAFAEEEEVLFMFATIFRIDDVSQDEKNKNLDYKIEIMRRR</sequence>
<dbReference type="EMBL" id="CAJOBR010001139">
    <property type="protein sequence ID" value="CAF4581976.1"/>
    <property type="molecule type" value="Genomic_DNA"/>
</dbReference>
<reference evidence="1" key="1">
    <citation type="submission" date="2021-02" db="EMBL/GenBank/DDBJ databases">
        <authorList>
            <person name="Nowell W R."/>
        </authorList>
    </citation>
    <scope>NUCLEOTIDE SEQUENCE</scope>
</reference>
<protein>
    <submittedName>
        <fullName evidence="1">Uncharacterized protein</fullName>
    </submittedName>
</protein>
<organism evidence="1 2">
    <name type="scientific">Rotaria socialis</name>
    <dbReference type="NCBI Taxonomy" id="392032"/>
    <lineage>
        <taxon>Eukaryota</taxon>
        <taxon>Metazoa</taxon>
        <taxon>Spiralia</taxon>
        <taxon>Gnathifera</taxon>
        <taxon>Rotifera</taxon>
        <taxon>Eurotatoria</taxon>
        <taxon>Bdelloidea</taxon>
        <taxon>Philodinida</taxon>
        <taxon>Philodinidae</taxon>
        <taxon>Rotaria</taxon>
    </lineage>
</organism>
<dbReference type="Gene3D" id="3.90.176.10">
    <property type="entry name" value="Toxin ADP-ribosyltransferase, Chain A, domain 1"/>
    <property type="match status" value="1"/>
</dbReference>
<evidence type="ECO:0000313" key="1">
    <source>
        <dbReference type="EMBL" id="CAF4581976.1"/>
    </source>
</evidence>
<dbReference type="AlphaFoldDB" id="A0A821AW11"/>